<organism evidence="1 2">
    <name type="scientific">Candidatus Bilophila faecipullorum</name>
    <dbReference type="NCBI Taxonomy" id="2838482"/>
    <lineage>
        <taxon>Bacteria</taxon>
        <taxon>Pseudomonadati</taxon>
        <taxon>Thermodesulfobacteriota</taxon>
        <taxon>Desulfovibrionia</taxon>
        <taxon>Desulfovibrionales</taxon>
        <taxon>Desulfovibrionaceae</taxon>
        <taxon>Bilophila</taxon>
    </lineage>
</organism>
<comment type="caution">
    <text evidence="1">The sequence shown here is derived from an EMBL/GenBank/DDBJ whole genome shotgun (WGS) entry which is preliminary data.</text>
</comment>
<dbReference type="GO" id="GO:0008233">
    <property type="term" value="F:peptidase activity"/>
    <property type="evidence" value="ECO:0007669"/>
    <property type="project" value="UniProtKB-KW"/>
</dbReference>
<dbReference type="InterPro" id="IPR012106">
    <property type="entry name" value="Phage_Mu_Gp1"/>
</dbReference>
<keyword evidence="1" id="KW-0378">Hydrolase</keyword>
<proteinExistence type="predicted"/>
<protein>
    <submittedName>
        <fullName evidence="1">Phage protease</fullName>
    </submittedName>
</protein>
<dbReference type="Proteomes" id="UP000824264">
    <property type="component" value="Unassembled WGS sequence"/>
</dbReference>
<gene>
    <name evidence="1" type="ORF">H9874_12045</name>
</gene>
<evidence type="ECO:0000313" key="2">
    <source>
        <dbReference type="Proteomes" id="UP000824264"/>
    </source>
</evidence>
<reference evidence="1" key="2">
    <citation type="submission" date="2021-04" db="EMBL/GenBank/DDBJ databases">
        <authorList>
            <person name="Gilroy R."/>
        </authorList>
    </citation>
    <scope>NUCLEOTIDE SEQUENCE</scope>
    <source>
        <strain evidence="1">ChiSxjej5B17-1746</strain>
    </source>
</reference>
<dbReference type="Pfam" id="PF10123">
    <property type="entry name" value="Mu-like_Pro"/>
    <property type="match status" value="1"/>
</dbReference>
<dbReference type="GO" id="GO:0006508">
    <property type="term" value="P:proteolysis"/>
    <property type="evidence" value="ECO:0007669"/>
    <property type="project" value="UniProtKB-KW"/>
</dbReference>
<sequence length="355" mass="38003">MKHVPPQPFTLSPVADSFRQPFPEIRLLPDGAFAARDGRPGTLTGGTLNTWTLSPENAAGLLARWSGRETPLVIDYEHQSLNACRNGRPAPAAGWIEALRYEPGQGLLASVRWTEGAAAFIAQDEYRFISPVFSFDPRTGEVLELKGAALTNTPALDGLGAVAASEERPEPSKAVQQQQEVPMNAITRLKRLLGLPESADEETVLKELDRLETLLAPQAPEDAPQERPTLLDYLRGCQPQAALSALEQVNAGLREQLSVALSAAQGERVEQAVEEAVADGRLSRGLAGWAASLGRRDPEALSAYLDAVAPIAALTSLQTGGAAPRRTPSSLSDEERFVCAQLGLSEADYAAVRGR</sequence>
<dbReference type="PIRSF" id="PIRSF016624">
    <property type="entry name" value="Mu_prophg_I"/>
    <property type="match status" value="1"/>
</dbReference>
<reference evidence="1" key="1">
    <citation type="journal article" date="2021" name="PeerJ">
        <title>Extensive microbial diversity within the chicken gut microbiome revealed by metagenomics and culture.</title>
        <authorList>
            <person name="Gilroy R."/>
            <person name="Ravi A."/>
            <person name="Getino M."/>
            <person name="Pursley I."/>
            <person name="Horton D.L."/>
            <person name="Alikhan N.F."/>
            <person name="Baker D."/>
            <person name="Gharbi K."/>
            <person name="Hall N."/>
            <person name="Watson M."/>
            <person name="Adriaenssens E.M."/>
            <person name="Foster-Nyarko E."/>
            <person name="Jarju S."/>
            <person name="Secka A."/>
            <person name="Antonio M."/>
            <person name="Oren A."/>
            <person name="Chaudhuri R.R."/>
            <person name="La Ragione R."/>
            <person name="Hildebrand F."/>
            <person name="Pallen M.J."/>
        </authorList>
    </citation>
    <scope>NUCLEOTIDE SEQUENCE</scope>
    <source>
        <strain evidence="1">ChiSxjej5B17-1746</strain>
    </source>
</reference>
<dbReference type="AlphaFoldDB" id="A0A9D1R2R6"/>
<keyword evidence="1" id="KW-0645">Protease</keyword>
<accession>A0A9D1R2R6</accession>
<dbReference type="EMBL" id="DXGI01000451">
    <property type="protein sequence ID" value="HIW79854.1"/>
    <property type="molecule type" value="Genomic_DNA"/>
</dbReference>
<name>A0A9D1R2R6_9BACT</name>
<evidence type="ECO:0000313" key="1">
    <source>
        <dbReference type="EMBL" id="HIW79854.1"/>
    </source>
</evidence>